<protein>
    <submittedName>
        <fullName evidence="2">Uncharacterized protein</fullName>
    </submittedName>
</protein>
<feature type="transmembrane region" description="Helical" evidence="1">
    <location>
        <begin position="75"/>
        <end position="93"/>
    </location>
</feature>
<evidence type="ECO:0000256" key="1">
    <source>
        <dbReference type="SAM" id="Phobius"/>
    </source>
</evidence>
<sequence length="259" mass="28346">MARGSSSPLSASSRAFFSSSALSYRFGQPLRRIQYAVSSLRFASTARAAPKPFPERLLVYHAGTPRTTFLACLKVTTLFGLAFFTFLVAPAYVAAGKPWWQVVGVAVCGLVPFAVVAYTSSPFVVFVHLRLPTYARHPDRDLLRRFVRSAPAATLLDVTTMNLVGRPRLTTVAVGDLAPAHERLRIVNLVRKGQPSAPSTVTTMLRFPWVRLPPLMRFGAPLTGNSRGTREGWAWEELLALIGRRARAPAEKEGLGAKP</sequence>
<dbReference type="EMBL" id="AZHD01000005">
    <property type="protein sequence ID" value="OAA63721.1"/>
    <property type="molecule type" value="Genomic_DNA"/>
</dbReference>
<keyword evidence="3" id="KW-1185">Reference proteome</keyword>
<proteinExistence type="predicted"/>
<reference evidence="2 3" key="1">
    <citation type="journal article" date="2016" name="Genome Biol. Evol.">
        <title>Divergent and convergent evolution of fungal pathogenicity.</title>
        <authorList>
            <person name="Shang Y."/>
            <person name="Xiao G."/>
            <person name="Zheng P."/>
            <person name="Cen K."/>
            <person name="Zhan S."/>
            <person name="Wang C."/>
        </authorList>
    </citation>
    <scope>NUCLEOTIDE SEQUENCE [LARGE SCALE GENOMIC DNA]</scope>
    <source>
        <strain evidence="2 3">RCEF 264</strain>
    </source>
</reference>
<keyword evidence="1" id="KW-0472">Membrane</keyword>
<evidence type="ECO:0000313" key="2">
    <source>
        <dbReference type="EMBL" id="OAA63721.1"/>
    </source>
</evidence>
<keyword evidence="1" id="KW-1133">Transmembrane helix</keyword>
<name>A0A167WFF1_9HYPO</name>
<keyword evidence="1" id="KW-0812">Transmembrane</keyword>
<feature type="transmembrane region" description="Helical" evidence="1">
    <location>
        <begin position="99"/>
        <end position="127"/>
    </location>
</feature>
<comment type="caution">
    <text evidence="2">The sequence shown here is derived from an EMBL/GenBank/DDBJ whole genome shotgun (WGS) entry which is preliminary data.</text>
</comment>
<evidence type="ECO:0000313" key="3">
    <source>
        <dbReference type="Proteomes" id="UP000076874"/>
    </source>
</evidence>
<organism evidence="2 3">
    <name type="scientific">Niveomyces insectorum RCEF 264</name>
    <dbReference type="NCBI Taxonomy" id="1081102"/>
    <lineage>
        <taxon>Eukaryota</taxon>
        <taxon>Fungi</taxon>
        <taxon>Dikarya</taxon>
        <taxon>Ascomycota</taxon>
        <taxon>Pezizomycotina</taxon>
        <taxon>Sordariomycetes</taxon>
        <taxon>Hypocreomycetidae</taxon>
        <taxon>Hypocreales</taxon>
        <taxon>Cordycipitaceae</taxon>
        <taxon>Niveomyces</taxon>
    </lineage>
</organism>
<dbReference type="Proteomes" id="UP000076874">
    <property type="component" value="Unassembled WGS sequence"/>
</dbReference>
<accession>A0A167WFF1</accession>
<gene>
    <name evidence="2" type="ORF">SPI_03884</name>
</gene>
<dbReference type="OrthoDB" id="2386090at2759"/>
<dbReference type="AlphaFoldDB" id="A0A167WFF1"/>